<sequence>MNILSKLVWGISVKNVGVNAREESRSKKRNKEIELLIQHATELFKKSFPNPKNIPSKQDFESRWQRFLDSCDKTIGTKKNYRLAFNYAVKTLKQYKENYGWPYSPPSYLVSHKEPQQLRTKSWLNQAWAVNDFYQHWFNNLLCSSTPQSTKEIYRNLLLSLVFHSGHCFDKVILSFHHQLTNDSLILHHWSKHVFSALELTTTQLNTNCKINGEKKTIQTCYLHPITLGLLRRWLKCNKNGWTPPSEKKLCHFLKGGETQSDNFPNTLKSFCQAAIYTTEHFDSVELSQALVEYRIGKIKSYGIGPDNLARISQPKVNELNHFEFDVTATNTSRPQSNLAAAFKPACDQHFFTKFKACFYQDKTQTKKLTSNTIRFELNTLLTQQKWSLGERILLKWFIHKSHSCASSTLKQYHASLTRRWLHLCQDCDFSQIDAESLEHIYEATIDKIEKKHSQEYFAKRLKDLHSFSVFNGYLPEISVHYFHQDVTQRHTRAGFIDEDLFLALLNHVDKLNDLGNDEKGCLKSLCIISYRCGLRLSELMKLQLKNIEVSDIGWINIRDNKYGSNKTASSLRKVPLYPLLLEHESDIIKQHLSQKKLLSKAPASLAFSFGQNPYQPFDTFQVSAFVGNTLKALSGLQHFVFHHLRHSCFSRLQLIFELDNQELSNIPNLCAYSTQQMESIKEVIKGRSLQNGYFAIAAFAGHESPEMTFSYYFHFSDLISYLKIKRAEFTLTTKQKIMIGMTTKYQIKDPKHNHLDYLIKKLNVMVLPSTVKNGVTVDHIHQTVSNNSLTLCYRVLEEYQKGVSLKEITHQYHIKQKDLDKWLANAHFIKSLQTNTAIPQSRHFTKAREHLLLPAKLTSNGENQLINKLIVKLRSEYKTNKTVLSDMLAYALNNTSVSKSGIYFNDPKKLKIFIETFSFMIPKSSWRAITLYHQNSIVLNEWESALKSIRKRQGKKSKSKSKLAQGAVRLEFISPNEEKLKKQHGYKKYSTHTLQYLFHMMGIMMLKNNTMPKNTQQQKTNTIINPPRVRNALVRLV</sequence>
<dbReference type="InterPro" id="IPR013762">
    <property type="entry name" value="Integrase-like_cat_sf"/>
</dbReference>
<evidence type="ECO:0000313" key="7">
    <source>
        <dbReference type="Proteomes" id="UP000241858"/>
    </source>
</evidence>
<comment type="caution">
    <text evidence="6">The sequence shown here is derived from an EMBL/GenBank/DDBJ whole genome shotgun (WGS) entry which is preliminary data.</text>
</comment>
<accession>A0A2T3HWG6</accession>
<dbReference type="Pfam" id="PF00589">
    <property type="entry name" value="Phage_integrase"/>
    <property type="match status" value="1"/>
</dbReference>
<dbReference type="PANTHER" id="PTHR30349:SF41">
    <property type="entry name" value="INTEGRASE_RECOMBINASE PROTEIN MJ0367-RELATED"/>
    <property type="match status" value="1"/>
</dbReference>
<dbReference type="InterPro" id="IPR011010">
    <property type="entry name" value="DNA_brk_join_enz"/>
</dbReference>
<proteinExistence type="inferred from homology"/>
<evidence type="ECO:0000256" key="4">
    <source>
        <dbReference type="ARBA" id="ARBA00023172"/>
    </source>
</evidence>
<reference evidence="6 7" key="1">
    <citation type="submission" date="2018-03" db="EMBL/GenBank/DDBJ databases">
        <title>Whole genome sequencing of Histamine producing bacteria.</title>
        <authorList>
            <person name="Butler K."/>
        </authorList>
    </citation>
    <scope>NUCLEOTIDE SEQUENCE [LARGE SCALE GENOMIC DNA]</scope>
    <source>
        <strain evidence="6 7">DSM 23343</strain>
    </source>
</reference>
<name>A0A2T3HWG6_9GAMM</name>
<evidence type="ECO:0000256" key="3">
    <source>
        <dbReference type="ARBA" id="ARBA00023125"/>
    </source>
</evidence>
<evidence type="ECO:0000256" key="2">
    <source>
        <dbReference type="ARBA" id="ARBA00022908"/>
    </source>
</evidence>
<evidence type="ECO:0000256" key="1">
    <source>
        <dbReference type="ARBA" id="ARBA00008857"/>
    </source>
</evidence>
<comment type="similarity">
    <text evidence="1">Belongs to the 'phage' integrase family.</text>
</comment>
<dbReference type="GO" id="GO:0003677">
    <property type="term" value="F:DNA binding"/>
    <property type="evidence" value="ECO:0007669"/>
    <property type="project" value="UniProtKB-KW"/>
</dbReference>
<dbReference type="Proteomes" id="UP000241858">
    <property type="component" value="Unassembled WGS sequence"/>
</dbReference>
<keyword evidence="2" id="KW-0229">DNA integration</keyword>
<dbReference type="GO" id="GO:0015074">
    <property type="term" value="P:DNA integration"/>
    <property type="evidence" value="ECO:0007669"/>
    <property type="project" value="UniProtKB-KW"/>
</dbReference>
<dbReference type="SUPFAM" id="SSF56349">
    <property type="entry name" value="DNA breaking-rejoining enzymes"/>
    <property type="match status" value="1"/>
</dbReference>
<evidence type="ECO:0000259" key="5">
    <source>
        <dbReference type="Pfam" id="PF00589"/>
    </source>
</evidence>
<keyword evidence="3" id="KW-0238">DNA-binding</keyword>
<dbReference type="Gene3D" id="1.10.443.10">
    <property type="entry name" value="Intergrase catalytic core"/>
    <property type="match status" value="1"/>
</dbReference>
<dbReference type="PANTHER" id="PTHR30349">
    <property type="entry name" value="PHAGE INTEGRASE-RELATED"/>
    <property type="match status" value="1"/>
</dbReference>
<dbReference type="InterPro" id="IPR050090">
    <property type="entry name" value="Tyrosine_recombinase_XerCD"/>
</dbReference>
<keyword evidence="4" id="KW-0233">DNA recombination</keyword>
<feature type="domain" description="Tyr recombinase" evidence="5">
    <location>
        <begin position="507"/>
        <end position="653"/>
    </location>
</feature>
<dbReference type="EMBL" id="PYLY01000025">
    <property type="protein sequence ID" value="PSU03219.1"/>
    <property type="molecule type" value="Genomic_DNA"/>
</dbReference>
<evidence type="ECO:0000313" key="6">
    <source>
        <dbReference type="EMBL" id="PSU03219.1"/>
    </source>
</evidence>
<dbReference type="AlphaFoldDB" id="A0A2T3HWG6"/>
<dbReference type="InterPro" id="IPR002104">
    <property type="entry name" value="Integrase_catalytic"/>
</dbReference>
<organism evidence="6 7">
    <name type="scientific">Photobacterium aquimaris</name>
    <dbReference type="NCBI Taxonomy" id="512643"/>
    <lineage>
        <taxon>Bacteria</taxon>
        <taxon>Pseudomonadati</taxon>
        <taxon>Pseudomonadota</taxon>
        <taxon>Gammaproteobacteria</taxon>
        <taxon>Vibrionales</taxon>
        <taxon>Vibrionaceae</taxon>
        <taxon>Photobacterium</taxon>
    </lineage>
</organism>
<dbReference type="OrthoDB" id="6091627at2"/>
<dbReference type="GO" id="GO:0006310">
    <property type="term" value="P:DNA recombination"/>
    <property type="evidence" value="ECO:0007669"/>
    <property type="project" value="UniProtKB-KW"/>
</dbReference>
<gene>
    <name evidence="6" type="ORF">C0W81_12465</name>
</gene>
<protein>
    <submittedName>
        <fullName evidence="6">Integrase</fullName>
    </submittedName>
</protein>